<dbReference type="SMART" id="SM00470">
    <property type="entry name" value="ParB"/>
    <property type="match status" value="1"/>
</dbReference>
<dbReference type="Gene3D" id="1.10.10.2830">
    <property type="match status" value="1"/>
</dbReference>
<feature type="region of interest" description="Disordered" evidence="2">
    <location>
        <begin position="1"/>
        <end position="30"/>
    </location>
</feature>
<evidence type="ECO:0000313" key="5">
    <source>
        <dbReference type="Proteomes" id="UP001293718"/>
    </source>
</evidence>
<comment type="similarity">
    <text evidence="1">Belongs to the ParB family.</text>
</comment>
<reference evidence="4 5" key="1">
    <citation type="submission" date="2023-11" db="EMBL/GenBank/DDBJ databases">
        <title>Draft genome of Azohydromonas lata strain H1 (DSM1123), a polyhydroxyalkanoate producer.</title>
        <authorList>
            <person name="Traversa D."/>
            <person name="D'Addabbo P."/>
            <person name="Pazzani C."/>
            <person name="Manzari C."/>
            <person name="Chiara M."/>
            <person name="Scrascia M."/>
        </authorList>
    </citation>
    <scope>NUCLEOTIDE SEQUENCE [LARGE SCALE GENOMIC DNA]</scope>
    <source>
        <strain evidence="4 5">H1</strain>
    </source>
</reference>
<dbReference type="NCBIfam" id="TIGR00180">
    <property type="entry name" value="parB_part"/>
    <property type="match status" value="1"/>
</dbReference>
<dbReference type="InterPro" id="IPR004437">
    <property type="entry name" value="ParB/RepB/Spo0J"/>
</dbReference>
<dbReference type="Pfam" id="PF02195">
    <property type="entry name" value="ParB_N"/>
    <property type="match status" value="1"/>
</dbReference>
<accession>A0ABU5IM56</accession>
<evidence type="ECO:0000259" key="3">
    <source>
        <dbReference type="SMART" id="SM00470"/>
    </source>
</evidence>
<organism evidence="4 5">
    <name type="scientific">Azohydromonas lata</name>
    <dbReference type="NCBI Taxonomy" id="45677"/>
    <lineage>
        <taxon>Bacteria</taxon>
        <taxon>Pseudomonadati</taxon>
        <taxon>Pseudomonadota</taxon>
        <taxon>Betaproteobacteria</taxon>
        <taxon>Burkholderiales</taxon>
        <taxon>Sphaerotilaceae</taxon>
        <taxon>Azohydromonas</taxon>
    </lineage>
</organism>
<gene>
    <name evidence="4" type="ORF">SM757_25780</name>
</gene>
<dbReference type="InterPro" id="IPR003115">
    <property type="entry name" value="ParB_N"/>
</dbReference>
<evidence type="ECO:0000256" key="2">
    <source>
        <dbReference type="SAM" id="MobiDB-lite"/>
    </source>
</evidence>
<dbReference type="PANTHER" id="PTHR33375:SF1">
    <property type="entry name" value="CHROMOSOME-PARTITIONING PROTEIN PARB-RELATED"/>
    <property type="match status" value="1"/>
</dbReference>
<dbReference type="Proteomes" id="UP001293718">
    <property type="component" value="Unassembled WGS sequence"/>
</dbReference>
<sequence length="318" mass="34711">MASGKSLLSELTSQILSTPAEPGPRRNRSVSAPIALLREVEERAERGTPLQLRLDQIDEGPYHVGALDALRVDALTENLRHNPQSSPVVVRKKADGRYELIAGRHRKAAFAQLQRQEIAATVIALTDDEAERLVFFDNLLAPALSDYEKYLGFAQRQKSRDSSYADLAKESGWSKSQVARFFSFAKLPAEAVDLLKTRPAALGANAAEKLVGFAKQHPGQVTEVVKALVEERTTQDEAIRQLGALAASAEVATQDKPSAASRAAVVGTQKLRVMHQDRVFAMVSVKGSRVAIKLSDESEAEGAVNAIMNYLRLRTESQ</sequence>
<dbReference type="SUPFAM" id="SSF110849">
    <property type="entry name" value="ParB/Sulfiredoxin"/>
    <property type="match status" value="1"/>
</dbReference>
<evidence type="ECO:0000313" key="4">
    <source>
        <dbReference type="EMBL" id="MDZ5459996.1"/>
    </source>
</evidence>
<keyword evidence="5" id="KW-1185">Reference proteome</keyword>
<name>A0ABU5IM56_9BURK</name>
<dbReference type="InterPro" id="IPR036086">
    <property type="entry name" value="ParB/Sulfiredoxin_sf"/>
</dbReference>
<dbReference type="PANTHER" id="PTHR33375">
    <property type="entry name" value="CHROMOSOME-PARTITIONING PROTEIN PARB-RELATED"/>
    <property type="match status" value="1"/>
</dbReference>
<feature type="domain" description="ParB-like N-terminal" evidence="3">
    <location>
        <begin position="50"/>
        <end position="139"/>
    </location>
</feature>
<dbReference type="RefSeq" id="WP_322467591.1">
    <property type="nucleotide sequence ID" value="NZ_JAXOJX010000055.1"/>
</dbReference>
<evidence type="ECO:0000256" key="1">
    <source>
        <dbReference type="ARBA" id="ARBA00006295"/>
    </source>
</evidence>
<proteinExistence type="inferred from homology"/>
<dbReference type="InterPro" id="IPR050336">
    <property type="entry name" value="Chromosome_partition/occlusion"/>
</dbReference>
<comment type="caution">
    <text evidence="4">The sequence shown here is derived from an EMBL/GenBank/DDBJ whole genome shotgun (WGS) entry which is preliminary data.</text>
</comment>
<dbReference type="Gene3D" id="3.90.1530.10">
    <property type="entry name" value="Conserved hypothetical protein from pyrococcus furiosus pfu- 392566-001, ParB domain"/>
    <property type="match status" value="1"/>
</dbReference>
<dbReference type="SUPFAM" id="SSF109709">
    <property type="entry name" value="KorB DNA-binding domain-like"/>
    <property type="match status" value="1"/>
</dbReference>
<dbReference type="EMBL" id="JAXOJX010000055">
    <property type="protein sequence ID" value="MDZ5459996.1"/>
    <property type="molecule type" value="Genomic_DNA"/>
</dbReference>
<protein>
    <submittedName>
        <fullName evidence="4">ParB/RepB/Spo0J family partition protein</fullName>
    </submittedName>
</protein>